<dbReference type="KEGG" id="vbl:L21SP4_01996"/>
<evidence type="ECO:0000313" key="2">
    <source>
        <dbReference type="Proteomes" id="UP000035268"/>
    </source>
</evidence>
<protein>
    <recommendedName>
        <fullName evidence="3">Diphthamide synthase domain-containing protein</fullName>
    </recommendedName>
</protein>
<keyword evidence="2" id="KW-1185">Reference proteome</keyword>
<dbReference type="InterPro" id="IPR014729">
    <property type="entry name" value="Rossmann-like_a/b/a_fold"/>
</dbReference>
<dbReference type="Gene3D" id="3.40.50.620">
    <property type="entry name" value="HUPs"/>
    <property type="match status" value="1"/>
</dbReference>
<proteinExistence type="predicted"/>
<dbReference type="EMBL" id="CP010904">
    <property type="protein sequence ID" value="AKJ65230.1"/>
    <property type="molecule type" value="Genomic_DNA"/>
</dbReference>
<dbReference type="SUPFAM" id="SSF52402">
    <property type="entry name" value="Adenine nucleotide alpha hydrolases-like"/>
    <property type="match status" value="1"/>
</dbReference>
<evidence type="ECO:0008006" key="3">
    <source>
        <dbReference type="Google" id="ProtNLM"/>
    </source>
</evidence>
<name>A0A0G3EK87_9BACT</name>
<dbReference type="OrthoDB" id="3572539at2"/>
<organism evidence="1 2">
    <name type="scientific">Kiritimatiella glycovorans</name>
    <dbReference type="NCBI Taxonomy" id="1307763"/>
    <lineage>
        <taxon>Bacteria</taxon>
        <taxon>Pseudomonadati</taxon>
        <taxon>Kiritimatiellota</taxon>
        <taxon>Kiritimatiellia</taxon>
        <taxon>Kiritimatiellales</taxon>
        <taxon>Kiritimatiellaceae</taxon>
        <taxon>Kiritimatiella</taxon>
    </lineage>
</organism>
<dbReference type="RefSeq" id="WP_144413831.1">
    <property type="nucleotide sequence ID" value="NZ_CP010904.1"/>
</dbReference>
<sequence>MKVVGLWSGGKDSFYACHLARKSGHEIVALFNFDEFQDDLDQGPNRDSGYVYGPRLPRTVYLTANVAF</sequence>
<reference evidence="1 2" key="2">
    <citation type="journal article" date="2016" name="ISME J.">
        <title>Characterization of the first cultured representative of Verrucomicrobia subdivision 5 indicates the proposal of a novel phylum.</title>
        <authorList>
            <person name="Spring S."/>
            <person name="Bunk B."/>
            <person name="Sproer C."/>
            <person name="Schumann P."/>
            <person name="Rohde M."/>
            <person name="Tindall B.J."/>
            <person name="Klenk H.P."/>
        </authorList>
    </citation>
    <scope>NUCLEOTIDE SEQUENCE [LARGE SCALE GENOMIC DNA]</scope>
    <source>
        <strain evidence="1 2">L21-Fru-AB</strain>
    </source>
</reference>
<dbReference type="AlphaFoldDB" id="A0A0G3EK87"/>
<gene>
    <name evidence="1" type="ORF">L21SP4_01996</name>
</gene>
<accession>A0A0G3EK87</accession>
<dbReference type="Proteomes" id="UP000035268">
    <property type="component" value="Chromosome"/>
</dbReference>
<evidence type="ECO:0000313" key="1">
    <source>
        <dbReference type="EMBL" id="AKJ65230.1"/>
    </source>
</evidence>
<reference evidence="2" key="1">
    <citation type="submission" date="2015-02" db="EMBL/GenBank/DDBJ databases">
        <title>Description and complete genome sequence of the first cultured representative of the subdivision 5 of the Verrucomicrobia phylum.</title>
        <authorList>
            <person name="Spring S."/>
            <person name="Bunk B."/>
            <person name="Sproer C."/>
            <person name="Klenk H.-P."/>
        </authorList>
    </citation>
    <scope>NUCLEOTIDE SEQUENCE [LARGE SCALE GENOMIC DNA]</scope>
    <source>
        <strain evidence="2">L21-Fru-AB</strain>
    </source>
</reference>